<keyword evidence="4" id="KW-1185">Reference proteome</keyword>
<dbReference type="EnsemblPlants" id="KQJ97104">
    <property type="protein sequence ID" value="KQJ97104"/>
    <property type="gene ID" value="BRADI_3g28833v3"/>
</dbReference>
<dbReference type="Gramene" id="KQJ97104">
    <property type="protein sequence ID" value="KQJ97104"/>
    <property type="gene ID" value="BRADI_3g28833v3"/>
</dbReference>
<proteinExistence type="predicted"/>
<sequence>MVPSPCCSISDRRPLLRRAPPPILLHAELPLLLLLLRRARAAASIGQDPCPSPVPCALVVSAAHSSSPSPAKMPPLLISVPTAFRASLPCTRAAHRRPECEAALS</sequence>
<reference evidence="2 3" key="1">
    <citation type="journal article" date="2010" name="Nature">
        <title>Genome sequencing and analysis of the model grass Brachypodium distachyon.</title>
        <authorList>
            <consortium name="International Brachypodium Initiative"/>
        </authorList>
    </citation>
    <scope>NUCLEOTIDE SEQUENCE [LARGE SCALE GENOMIC DNA]</scope>
    <source>
        <strain evidence="2 3">Bd21</strain>
    </source>
</reference>
<dbReference type="AlphaFoldDB" id="A0A0Q3JFJ3"/>
<evidence type="ECO:0000256" key="1">
    <source>
        <dbReference type="SAM" id="SignalP"/>
    </source>
</evidence>
<reference evidence="3" key="3">
    <citation type="submission" date="2018-08" db="UniProtKB">
        <authorList>
            <consortium name="EnsemblPlants"/>
        </authorList>
    </citation>
    <scope>IDENTIFICATION</scope>
    <source>
        <strain evidence="3">cv. Bd21</strain>
    </source>
</reference>
<feature type="chain" id="PRO_5035999698" evidence="1">
    <location>
        <begin position="42"/>
        <end position="105"/>
    </location>
</feature>
<accession>A0A0Q3JFJ3</accession>
<evidence type="ECO:0000313" key="4">
    <source>
        <dbReference type="Proteomes" id="UP000008810"/>
    </source>
</evidence>
<keyword evidence="1" id="KW-0732">Signal</keyword>
<evidence type="ECO:0000313" key="2">
    <source>
        <dbReference type="EMBL" id="KQJ97104.1"/>
    </source>
</evidence>
<reference evidence="2" key="2">
    <citation type="submission" date="2017-06" db="EMBL/GenBank/DDBJ databases">
        <title>WGS assembly of Brachypodium distachyon.</title>
        <authorList>
            <consortium name="The International Brachypodium Initiative"/>
            <person name="Lucas S."/>
            <person name="Harmon-Smith M."/>
            <person name="Lail K."/>
            <person name="Tice H."/>
            <person name="Grimwood J."/>
            <person name="Bruce D."/>
            <person name="Barry K."/>
            <person name="Shu S."/>
            <person name="Lindquist E."/>
            <person name="Wang M."/>
            <person name="Pitluck S."/>
            <person name="Vogel J.P."/>
            <person name="Garvin D.F."/>
            <person name="Mockler T.C."/>
            <person name="Schmutz J."/>
            <person name="Rokhsar D."/>
            <person name="Bevan M.W."/>
        </authorList>
    </citation>
    <scope>NUCLEOTIDE SEQUENCE</scope>
    <source>
        <strain evidence="2">Bd21</strain>
    </source>
</reference>
<dbReference type="EMBL" id="CM000882">
    <property type="protein sequence ID" value="KQJ97104.1"/>
    <property type="molecule type" value="Genomic_DNA"/>
</dbReference>
<evidence type="ECO:0000313" key="3">
    <source>
        <dbReference type="EnsemblPlants" id="KQJ97104"/>
    </source>
</evidence>
<gene>
    <name evidence="2" type="ORF">BRADI_3g28833v3</name>
</gene>
<feature type="signal peptide" evidence="1">
    <location>
        <begin position="1"/>
        <end position="41"/>
    </location>
</feature>
<dbReference type="Proteomes" id="UP000008810">
    <property type="component" value="Chromosome 3"/>
</dbReference>
<organism evidence="2">
    <name type="scientific">Brachypodium distachyon</name>
    <name type="common">Purple false brome</name>
    <name type="synonym">Trachynia distachya</name>
    <dbReference type="NCBI Taxonomy" id="15368"/>
    <lineage>
        <taxon>Eukaryota</taxon>
        <taxon>Viridiplantae</taxon>
        <taxon>Streptophyta</taxon>
        <taxon>Embryophyta</taxon>
        <taxon>Tracheophyta</taxon>
        <taxon>Spermatophyta</taxon>
        <taxon>Magnoliopsida</taxon>
        <taxon>Liliopsida</taxon>
        <taxon>Poales</taxon>
        <taxon>Poaceae</taxon>
        <taxon>BOP clade</taxon>
        <taxon>Pooideae</taxon>
        <taxon>Stipodae</taxon>
        <taxon>Brachypodieae</taxon>
        <taxon>Brachypodium</taxon>
    </lineage>
</organism>
<protein>
    <submittedName>
        <fullName evidence="2 3">Uncharacterized protein</fullName>
    </submittedName>
</protein>
<name>A0A0Q3JFJ3_BRADI</name>
<dbReference type="InParanoid" id="A0A0Q3JFJ3"/>